<organism evidence="1">
    <name type="scientific">mine drainage metagenome</name>
    <dbReference type="NCBI Taxonomy" id="410659"/>
    <lineage>
        <taxon>unclassified sequences</taxon>
        <taxon>metagenomes</taxon>
        <taxon>ecological metagenomes</taxon>
    </lineage>
</organism>
<protein>
    <submittedName>
        <fullName evidence="1">Uncharacterized protein</fullName>
    </submittedName>
</protein>
<proteinExistence type="predicted"/>
<comment type="caution">
    <text evidence="1">The sequence shown here is derived from an EMBL/GenBank/DDBJ whole genome shotgun (WGS) entry which is preliminary data.</text>
</comment>
<sequence length="57" mass="6703">MDKYRHHVSGFFAQRKEAEKAFSKLVERGLPREPFRFLELNLLRLPSPRSKPGAMEC</sequence>
<evidence type="ECO:0000313" key="1">
    <source>
        <dbReference type="EMBL" id="CBI10292.1"/>
    </source>
</evidence>
<dbReference type="AlphaFoldDB" id="E6QSS0"/>
<dbReference type="EMBL" id="CABR01000082">
    <property type="protein sequence ID" value="CBI10292.1"/>
    <property type="molecule type" value="Genomic_DNA"/>
</dbReference>
<name>E6QSS0_9ZZZZ</name>
<accession>E6QSS0</accession>
<reference evidence="1" key="1">
    <citation type="submission" date="2009-10" db="EMBL/GenBank/DDBJ databases">
        <title>Diversity of trophic interactions inside an arsenic-rich microbial ecosystem.</title>
        <authorList>
            <person name="Bertin P.N."/>
            <person name="Heinrich-Salmeron A."/>
            <person name="Pelletier E."/>
            <person name="Goulhen-Chollet F."/>
            <person name="Arsene-Ploetze F."/>
            <person name="Gallien S."/>
            <person name="Calteau A."/>
            <person name="Vallenet D."/>
            <person name="Casiot C."/>
            <person name="Chane-Woon-Ming B."/>
            <person name="Giloteaux L."/>
            <person name="Barakat M."/>
            <person name="Bonnefoy V."/>
            <person name="Bruneel O."/>
            <person name="Chandler M."/>
            <person name="Cleiss J."/>
            <person name="Duran R."/>
            <person name="Elbaz-Poulichet F."/>
            <person name="Fonknechten N."/>
            <person name="Lauga B."/>
            <person name="Mornico D."/>
            <person name="Ortet P."/>
            <person name="Schaeffer C."/>
            <person name="Siguier P."/>
            <person name="Alexander Thil Smith A."/>
            <person name="Van Dorsselaer A."/>
            <person name="Weissenbach J."/>
            <person name="Medigue C."/>
            <person name="Le Paslier D."/>
        </authorList>
    </citation>
    <scope>NUCLEOTIDE SEQUENCE</scope>
</reference>
<gene>
    <name evidence="1" type="ORF">CARN7_1068</name>
</gene>